<feature type="chain" id="PRO_5002100178" evidence="3">
    <location>
        <begin position="21"/>
        <end position="324"/>
    </location>
</feature>
<dbReference type="Pfam" id="PF04280">
    <property type="entry name" value="Tim44"/>
    <property type="match status" value="1"/>
</dbReference>
<evidence type="ECO:0000256" key="3">
    <source>
        <dbReference type="SAM" id="SignalP"/>
    </source>
</evidence>
<feature type="region of interest" description="Disordered" evidence="1">
    <location>
        <begin position="30"/>
        <end position="80"/>
    </location>
</feature>
<dbReference type="SMART" id="SM00978">
    <property type="entry name" value="Tim44"/>
    <property type="match status" value="1"/>
</dbReference>
<feature type="signal peptide" evidence="3">
    <location>
        <begin position="1"/>
        <end position="20"/>
    </location>
</feature>
<evidence type="ECO:0000313" key="6">
    <source>
        <dbReference type="Proteomes" id="UP000057609"/>
    </source>
</evidence>
<dbReference type="OrthoDB" id="9811434at2"/>
<sequence length="324" mass="35229">MKLPLPARLAVTACILAILAASCQESFARAGGGRSIGSRGTRTYRAPASPTSPSSPTYSQPSPAPAAPQPLPGQQPFPQRQGGFFRSLAGGLVGGLLGGMLFRSLGFGGGWGAGGGFGLFDILLIGGILYLIYRFVAARRQSAAGSDWQNTNRNAQQEPFRSEASSAFTSREGGSVDETSFGIAHIRQMDPSFSDAQFLETAQDIFFRIQGAWTRRDLTPAADLLTPEMQVIFRQDIDAMKQRGEFNRLENIAVREARITEVWQEEGRDYLTVHLLANLLDYTTDESGKVISGSDVAPVKFEEYWTFTRPVGPNPWKLSAIQQS</sequence>
<dbReference type="KEGG" id="gpi:GPICK_07330"/>
<feature type="transmembrane region" description="Helical" evidence="2">
    <location>
        <begin position="114"/>
        <end position="133"/>
    </location>
</feature>
<feature type="transmembrane region" description="Helical" evidence="2">
    <location>
        <begin position="84"/>
        <end position="102"/>
    </location>
</feature>
<dbReference type="AlphaFoldDB" id="A0A0B5BGL3"/>
<dbReference type="Gene3D" id="3.10.450.240">
    <property type="match status" value="1"/>
</dbReference>
<dbReference type="RefSeq" id="WP_039741763.1">
    <property type="nucleotide sequence ID" value="NZ_CP009788.1"/>
</dbReference>
<dbReference type="InterPro" id="IPR007379">
    <property type="entry name" value="Tim44-like_dom"/>
</dbReference>
<accession>A0A0B5BGL3</accession>
<protein>
    <submittedName>
        <fullName evidence="5">Transporter</fullName>
    </submittedName>
</protein>
<keyword evidence="2" id="KW-0812">Transmembrane</keyword>
<evidence type="ECO:0000256" key="2">
    <source>
        <dbReference type="SAM" id="Phobius"/>
    </source>
</evidence>
<dbReference type="EMBL" id="CP009788">
    <property type="protein sequence ID" value="AJE03191.1"/>
    <property type="molecule type" value="Genomic_DNA"/>
</dbReference>
<keyword evidence="6" id="KW-1185">Reference proteome</keyword>
<feature type="region of interest" description="Disordered" evidence="1">
    <location>
        <begin position="146"/>
        <end position="176"/>
    </location>
</feature>
<dbReference type="PANTHER" id="PTHR41542">
    <property type="entry name" value="BLL5807 PROTEIN"/>
    <property type="match status" value="1"/>
</dbReference>
<evidence type="ECO:0000313" key="5">
    <source>
        <dbReference type="EMBL" id="AJE03191.1"/>
    </source>
</evidence>
<feature type="compositionally biased region" description="Low complexity" evidence="1">
    <location>
        <begin position="36"/>
        <end position="61"/>
    </location>
</feature>
<keyword evidence="2" id="KW-0472">Membrane</keyword>
<organism evidence="5 6">
    <name type="scientific">Geobacter pickeringii</name>
    <dbReference type="NCBI Taxonomy" id="345632"/>
    <lineage>
        <taxon>Bacteria</taxon>
        <taxon>Pseudomonadati</taxon>
        <taxon>Thermodesulfobacteriota</taxon>
        <taxon>Desulfuromonadia</taxon>
        <taxon>Geobacterales</taxon>
        <taxon>Geobacteraceae</taxon>
        <taxon>Geobacter</taxon>
    </lineage>
</organism>
<dbReference type="Proteomes" id="UP000057609">
    <property type="component" value="Chromosome"/>
</dbReference>
<feature type="compositionally biased region" description="Pro residues" evidence="1">
    <location>
        <begin position="62"/>
        <end position="75"/>
    </location>
</feature>
<dbReference type="HOGENOM" id="CLU_066429_1_0_7"/>
<keyword evidence="2" id="KW-1133">Transmembrane helix</keyword>
<dbReference type="InterPro" id="IPR032710">
    <property type="entry name" value="NTF2-like_dom_sf"/>
</dbReference>
<feature type="compositionally biased region" description="Polar residues" evidence="1">
    <location>
        <begin position="146"/>
        <end position="169"/>
    </location>
</feature>
<keyword evidence="3" id="KW-0732">Signal</keyword>
<feature type="domain" description="Tim44-like" evidence="4">
    <location>
        <begin position="179"/>
        <end position="323"/>
    </location>
</feature>
<dbReference type="PANTHER" id="PTHR41542:SF1">
    <property type="entry name" value="BLL5807 PROTEIN"/>
    <property type="match status" value="1"/>
</dbReference>
<evidence type="ECO:0000256" key="1">
    <source>
        <dbReference type="SAM" id="MobiDB-lite"/>
    </source>
</evidence>
<name>A0A0B5BGL3_9BACT</name>
<dbReference type="NCBIfam" id="NF033779">
    <property type="entry name" value="Tim44_TimA_adap"/>
    <property type="match status" value="1"/>
</dbReference>
<evidence type="ECO:0000259" key="4">
    <source>
        <dbReference type="SMART" id="SM00978"/>
    </source>
</evidence>
<proteinExistence type="predicted"/>
<dbReference type="PROSITE" id="PS51257">
    <property type="entry name" value="PROKAR_LIPOPROTEIN"/>
    <property type="match status" value="1"/>
</dbReference>
<reference evidence="5 6" key="1">
    <citation type="journal article" date="2015" name="Genome Announc.">
        <title>Complete Genome of Geobacter pickeringii G13T, a Metal-Reducing Isolate from Sedimentary Kaolin Deposits.</title>
        <authorList>
            <person name="Badalamenti J.P."/>
            <person name="Bond D.R."/>
        </authorList>
    </citation>
    <scope>NUCLEOTIDE SEQUENCE [LARGE SCALE GENOMIC DNA]</scope>
    <source>
        <strain evidence="5 6">G13</strain>
    </source>
</reference>
<dbReference type="SUPFAM" id="SSF54427">
    <property type="entry name" value="NTF2-like"/>
    <property type="match status" value="1"/>
</dbReference>
<gene>
    <name evidence="5" type="ORF">GPICK_07330</name>
</gene>